<dbReference type="FunFam" id="1.10.730.20:FF:000001">
    <property type="entry name" value="Isoleucine--tRNA ligase"/>
    <property type="match status" value="1"/>
</dbReference>
<dbReference type="SUPFAM" id="SSF52374">
    <property type="entry name" value="Nucleotidylyl transferase"/>
    <property type="match status" value="1"/>
</dbReference>
<keyword evidence="8" id="KW-0648">Protein biosynthesis</keyword>
<dbReference type="PROSITE" id="PS00178">
    <property type="entry name" value="AA_TRNA_LIGASE_I"/>
    <property type="match status" value="1"/>
</dbReference>
<keyword evidence="5" id="KW-0547">Nucleotide-binding</keyword>
<dbReference type="GO" id="GO:0046872">
    <property type="term" value="F:metal ion binding"/>
    <property type="evidence" value="ECO:0007669"/>
    <property type="project" value="UniProtKB-KW"/>
</dbReference>
<dbReference type="InterPro" id="IPR014729">
    <property type="entry name" value="Rossmann-like_a/b/a_fold"/>
</dbReference>
<comment type="catalytic activity">
    <reaction evidence="10">
        <text>tRNA(Ile) + L-isoleucine + ATP = L-isoleucyl-tRNA(Ile) + AMP + diphosphate</text>
        <dbReference type="Rhea" id="RHEA:11060"/>
        <dbReference type="Rhea" id="RHEA-COMP:9666"/>
        <dbReference type="Rhea" id="RHEA-COMP:9695"/>
        <dbReference type="ChEBI" id="CHEBI:30616"/>
        <dbReference type="ChEBI" id="CHEBI:33019"/>
        <dbReference type="ChEBI" id="CHEBI:58045"/>
        <dbReference type="ChEBI" id="CHEBI:78442"/>
        <dbReference type="ChEBI" id="CHEBI:78528"/>
        <dbReference type="ChEBI" id="CHEBI:456215"/>
        <dbReference type="EC" id="6.1.1.5"/>
    </reaction>
</comment>
<evidence type="ECO:0000256" key="6">
    <source>
        <dbReference type="ARBA" id="ARBA00022833"/>
    </source>
</evidence>
<dbReference type="GO" id="GO:0004822">
    <property type="term" value="F:isoleucine-tRNA ligase activity"/>
    <property type="evidence" value="ECO:0007669"/>
    <property type="project" value="UniProtKB-EC"/>
</dbReference>
<evidence type="ECO:0000259" key="12">
    <source>
        <dbReference type="Pfam" id="PF06827"/>
    </source>
</evidence>
<keyword evidence="7" id="KW-0067">ATP-binding</keyword>
<dbReference type="EC" id="6.1.1.5" evidence="1"/>
<sequence>MDYKDTLNLPQTDFQMKANLAKREPEMIKEWEETGLYKKILKAGAGRKTFTLHDGPPYANGNIHIGHALNKILKDIVLKSRFMSGYAIDYVPGWDCHGLPIELQVEKNLGKRKEGLSKVEIRKECRSYAAKFVEVQKEDFKRLGILGRWDEPYLTMNYGYQASILKELARVSSEGFIYKGKKPVHWCASCRTALAEAEVEHADKTSPTVFVKFKVTGTGGSDAADEIKDAYFVIWTTTPWTLPANMAIAVHPELDYNLVKTPAGNLILNKELTGACMEAFGFKEGSYEVTESSWKGSELKGIVCAHPFVDRSSTVFNAEFVTTEAGTGCVHIAPGHGQDDYELGLREGLDIYAPVDNGGKFTAEFPEFQGQFVFKANAGIIEILKEKDALISEDTLSHSYPHCWRCKRPVIFRATAQWFISMKELRGKALSAIDEVTWVPAWGEKRIRSMVESRPDWCLSRQRAWGVPIPALSCKNCSTSFLDQGLMEKLSADFEKEGADIWFEKELSELLPEGTKCPECGGTDFEKEDDILDVWFDSGVSFAAVVEKRDGLTFPADLYLEGSDQHRGWFQSALLTSVATRKAPPYKAVLTHGFVVDGKGKKMSKSTGNVVAPKKIIDKYGVEVLRLWVSSEDYRDDLRISDEIIKRQSEAYRRIRNTFRFILGNISDFDPVAQSVDYKDLTDLDRLTLHRLTKLTDKVKKAYKDYEFHTIYHSVHNFCNVELSSFYLDILKDRLYTSGTDSLLRRSAQTVIYNVLDHLLRLMAPILVFTTDEAWKLMPATLVESVHLAELPKVNNDWLDTELEKRFEMPLEVKGEISKALEAARRDKTIGHPLDAKVIVAATKFTDKDKRLLKNHADDFKKMLIVSALEVTDSLEGEGVFDSEDIAGLKILVTKAEGEKCERCWHISQSVGKDATHPTLCKRCAEVLL</sequence>
<dbReference type="InterPro" id="IPR023585">
    <property type="entry name" value="Ile-tRNA-ligase_type1"/>
</dbReference>
<dbReference type="Pfam" id="PF00133">
    <property type="entry name" value="tRNA-synt_1"/>
    <property type="match status" value="1"/>
</dbReference>
<dbReference type="EMBL" id="UOEA01000014">
    <property type="protein sequence ID" value="VAV82327.1"/>
    <property type="molecule type" value="Genomic_DNA"/>
</dbReference>
<dbReference type="GO" id="GO:0006428">
    <property type="term" value="P:isoleucyl-tRNA aminoacylation"/>
    <property type="evidence" value="ECO:0007669"/>
    <property type="project" value="InterPro"/>
</dbReference>
<dbReference type="InterPro" id="IPR050081">
    <property type="entry name" value="Ile-tRNA_ligase"/>
</dbReference>
<keyword evidence="6" id="KW-0862">Zinc</keyword>
<accession>A0A3B0QR77</accession>
<keyword evidence="4" id="KW-0479">Metal-binding</keyword>
<feature type="domain" description="Aminoacyl-tRNA synthetase class Ia" evidence="11">
    <location>
        <begin position="27"/>
        <end position="641"/>
    </location>
</feature>
<dbReference type="HAMAP" id="MF_02002">
    <property type="entry name" value="Ile_tRNA_synth_type1"/>
    <property type="match status" value="1"/>
</dbReference>
<evidence type="ECO:0000256" key="5">
    <source>
        <dbReference type="ARBA" id="ARBA00022741"/>
    </source>
</evidence>
<keyword evidence="3 14" id="KW-0436">Ligase</keyword>
<evidence type="ECO:0000256" key="2">
    <source>
        <dbReference type="ARBA" id="ARBA00022490"/>
    </source>
</evidence>
<keyword evidence="9 14" id="KW-0030">Aminoacyl-tRNA synthetase</keyword>
<dbReference type="PANTHER" id="PTHR42765">
    <property type="entry name" value="SOLEUCYL-TRNA SYNTHETASE"/>
    <property type="match status" value="1"/>
</dbReference>
<dbReference type="Pfam" id="PF06827">
    <property type="entry name" value="zf-FPG_IleRS"/>
    <property type="match status" value="1"/>
</dbReference>
<evidence type="ECO:0000256" key="7">
    <source>
        <dbReference type="ARBA" id="ARBA00022840"/>
    </source>
</evidence>
<reference evidence="14" key="1">
    <citation type="submission" date="2018-06" db="EMBL/GenBank/DDBJ databases">
        <authorList>
            <person name="Zhirakovskaya E."/>
        </authorList>
    </citation>
    <scope>NUCLEOTIDE SEQUENCE</scope>
</reference>
<evidence type="ECO:0000256" key="4">
    <source>
        <dbReference type="ARBA" id="ARBA00022723"/>
    </source>
</evidence>
<dbReference type="Pfam" id="PF08264">
    <property type="entry name" value="Anticodon_1"/>
    <property type="match status" value="1"/>
</dbReference>
<dbReference type="Gene3D" id="1.10.730.20">
    <property type="match status" value="1"/>
</dbReference>
<proteinExistence type="inferred from homology"/>
<evidence type="ECO:0000256" key="9">
    <source>
        <dbReference type="ARBA" id="ARBA00023146"/>
    </source>
</evidence>
<dbReference type="CDD" id="cd07960">
    <property type="entry name" value="Anticodon_Ia_Ile_BEm"/>
    <property type="match status" value="1"/>
</dbReference>
<dbReference type="SUPFAM" id="SSF47323">
    <property type="entry name" value="Anticodon-binding domain of a subclass of class I aminoacyl-tRNA synthetases"/>
    <property type="match status" value="1"/>
</dbReference>
<evidence type="ECO:0000256" key="10">
    <source>
        <dbReference type="ARBA" id="ARBA00048359"/>
    </source>
</evidence>
<dbReference type="GO" id="GO:0002161">
    <property type="term" value="F:aminoacyl-tRNA deacylase activity"/>
    <property type="evidence" value="ECO:0007669"/>
    <property type="project" value="InterPro"/>
</dbReference>
<dbReference type="InterPro" id="IPR013155">
    <property type="entry name" value="M/V/L/I-tRNA-synth_anticd-bd"/>
</dbReference>
<dbReference type="InterPro" id="IPR002301">
    <property type="entry name" value="Ile-tRNA-ligase"/>
</dbReference>
<dbReference type="SUPFAM" id="SSF50677">
    <property type="entry name" value="ValRS/IleRS/LeuRS editing domain"/>
    <property type="match status" value="1"/>
</dbReference>
<dbReference type="InterPro" id="IPR002300">
    <property type="entry name" value="aa-tRNA-synth_Ia"/>
</dbReference>
<dbReference type="NCBIfam" id="TIGR00392">
    <property type="entry name" value="ileS"/>
    <property type="match status" value="1"/>
</dbReference>
<dbReference type="PRINTS" id="PR00984">
    <property type="entry name" value="TRNASYNTHILE"/>
</dbReference>
<dbReference type="PANTHER" id="PTHR42765:SF1">
    <property type="entry name" value="ISOLEUCINE--TRNA LIGASE, MITOCHONDRIAL"/>
    <property type="match status" value="1"/>
</dbReference>
<dbReference type="InterPro" id="IPR033708">
    <property type="entry name" value="Anticodon_Ile_BEm"/>
</dbReference>
<evidence type="ECO:0000256" key="1">
    <source>
        <dbReference type="ARBA" id="ARBA00013165"/>
    </source>
</evidence>
<dbReference type="GO" id="GO:0000049">
    <property type="term" value="F:tRNA binding"/>
    <property type="evidence" value="ECO:0007669"/>
    <property type="project" value="InterPro"/>
</dbReference>
<dbReference type="InterPro" id="IPR009080">
    <property type="entry name" value="tRNAsynth_Ia_anticodon-bd"/>
</dbReference>
<feature type="domain" description="Zinc finger FPG/IleRS-type" evidence="12">
    <location>
        <begin position="898"/>
        <end position="927"/>
    </location>
</feature>
<name>A0A3B0QR77_9ZZZZ</name>
<feature type="domain" description="Methionyl/Valyl/Leucyl/Isoleucyl-tRNA synthetase anticodon-binding" evidence="13">
    <location>
        <begin position="685"/>
        <end position="839"/>
    </location>
</feature>
<evidence type="ECO:0000256" key="8">
    <source>
        <dbReference type="ARBA" id="ARBA00022917"/>
    </source>
</evidence>
<dbReference type="InterPro" id="IPR009008">
    <property type="entry name" value="Val/Leu/Ile-tRNA-synth_edit"/>
</dbReference>
<dbReference type="Gene3D" id="3.90.740.10">
    <property type="entry name" value="Valyl/Leucyl/Isoleucyl-tRNA synthetase, editing domain"/>
    <property type="match status" value="1"/>
</dbReference>
<evidence type="ECO:0000259" key="11">
    <source>
        <dbReference type="Pfam" id="PF00133"/>
    </source>
</evidence>
<dbReference type="GO" id="GO:0005524">
    <property type="term" value="F:ATP binding"/>
    <property type="evidence" value="ECO:0007669"/>
    <property type="project" value="UniProtKB-KW"/>
</dbReference>
<dbReference type="InterPro" id="IPR001412">
    <property type="entry name" value="aa-tRNA-synth_I_CS"/>
</dbReference>
<dbReference type="Gene3D" id="3.40.50.620">
    <property type="entry name" value="HUPs"/>
    <property type="match status" value="2"/>
</dbReference>
<dbReference type="Gene3D" id="1.10.10.830">
    <property type="entry name" value="Ile-tRNA synthetase CP2 domain-like"/>
    <property type="match status" value="1"/>
</dbReference>
<organism evidence="14">
    <name type="scientific">hydrothermal vent metagenome</name>
    <dbReference type="NCBI Taxonomy" id="652676"/>
    <lineage>
        <taxon>unclassified sequences</taxon>
        <taxon>metagenomes</taxon>
        <taxon>ecological metagenomes</taxon>
    </lineage>
</organism>
<protein>
    <recommendedName>
        <fullName evidence="1">isoleucine--tRNA ligase</fullName>
        <ecNumber evidence="1">6.1.1.5</ecNumber>
    </recommendedName>
</protein>
<dbReference type="InterPro" id="IPR010663">
    <property type="entry name" value="Znf_FPG/IleRS"/>
</dbReference>
<evidence type="ECO:0000313" key="14">
    <source>
        <dbReference type="EMBL" id="VAV82327.1"/>
    </source>
</evidence>
<dbReference type="AlphaFoldDB" id="A0A3B0QR77"/>
<gene>
    <name evidence="14" type="ORF">MNBD_DELTA01-40</name>
</gene>
<dbReference type="CDD" id="cd00818">
    <property type="entry name" value="IleRS_core"/>
    <property type="match status" value="1"/>
</dbReference>
<evidence type="ECO:0000256" key="3">
    <source>
        <dbReference type="ARBA" id="ARBA00022598"/>
    </source>
</evidence>
<dbReference type="GO" id="GO:0005829">
    <property type="term" value="C:cytosol"/>
    <property type="evidence" value="ECO:0007669"/>
    <property type="project" value="TreeGrafter"/>
</dbReference>
<keyword evidence="2" id="KW-0963">Cytoplasm</keyword>
<dbReference type="FunFam" id="3.40.50.620:FF:000042">
    <property type="entry name" value="Isoleucine--tRNA ligase"/>
    <property type="match status" value="1"/>
</dbReference>
<evidence type="ECO:0000259" key="13">
    <source>
        <dbReference type="Pfam" id="PF08264"/>
    </source>
</evidence>